<dbReference type="AlphaFoldDB" id="A0A1H0VF28"/>
<dbReference type="Proteomes" id="UP000182412">
    <property type="component" value="Unassembled WGS sequence"/>
</dbReference>
<protein>
    <submittedName>
        <fullName evidence="2">Uncharacterized protein</fullName>
    </submittedName>
</protein>
<evidence type="ECO:0000313" key="3">
    <source>
        <dbReference type="Proteomes" id="UP000182412"/>
    </source>
</evidence>
<accession>A0A1H0VF28</accession>
<reference evidence="2 3" key="1">
    <citation type="submission" date="2016-10" db="EMBL/GenBank/DDBJ databases">
        <authorList>
            <person name="de Groot N.N."/>
        </authorList>
    </citation>
    <scope>NUCLEOTIDE SEQUENCE [LARGE SCALE GENOMIC DNA]</scope>
    <source>
        <strain evidence="2 3">S137</strain>
    </source>
</reference>
<evidence type="ECO:0000256" key="1">
    <source>
        <dbReference type="SAM" id="Coils"/>
    </source>
</evidence>
<dbReference type="EMBL" id="FNJQ01000053">
    <property type="protein sequence ID" value="SDP77179.1"/>
    <property type="molecule type" value="Genomic_DNA"/>
</dbReference>
<proteinExistence type="predicted"/>
<evidence type="ECO:0000313" key="2">
    <source>
        <dbReference type="EMBL" id="SDP77179.1"/>
    </source>
</evidence>
<dbReference type="RefSeq" id="WP_074573590.1">
    <property type="nucleotide sequence ID" value="NZ_FNJQ01000053.1"/>
</dbReference>
<organism evidence="2 3">
    <name type="scientific">Selenomonas ruminantium</name>
    <dbReference type="NCBI Taxonomy" id="971"/>
    <lineage>
        <taxon>Bacteria</taxon>
        <taxon>Bacillati</taxon>
        <taxon>Bacillota</taxon>
        <taxon>Negativicutes</taxon>
        <taxon>Selenomonadales</taxon>
        <taxon>Selenomonadaceae</taxon>
        <taxon>Selenomonas</taxon>
    </lineage>
</organism>
<gene>
    <name evidence="2" type="ORF">SAMN05216366_15320</name>
</gene>
<sequence>MARQSDYGKKIEAIEKKIAVKSEQLMNLKKQLSDLQTAAAKSQMEEVIAFITEKNLQPGEVLAVLKERFQ</sequence>
<feature type="coiled-coil region" evidence="1">
    <location>
        <begin position="11"/>
        <end position="45"/>
    </location>
</feature>
<dbReference type="OrthoDB" id="1668475at2"/>
<keyword evidence="1" id="KW-0175">Coiled coil</keyword>
<name>A0A1H0VF28_SELRU</name>